<accession>A0A0G2JLG9</accession>
<dbReference type="HGNC" id="HGNC:7781">
    <property type="gene designation" value="NFE2L1"/>
</dbReference>
<dbReference type="ChiTaRS" id="NFE2L1">
    <property type="organism name" value="human"/>
</dbReference>
<protein>
    <submittedName>
        <fullName evidence="1">NFE2 like bZIP transcription factor 1</fullName>
    </submittedName>
</protein>
<sequence>MLSLKKYLT</sequence>
<reference evidence="1" key="4">
    <citation type="submission" date="2025-08" db="UniProtKB">
        <authorList>
            <consortium name="Ensembl"/>
        </authorList>
    </citation>
    <scope>IDENTIFICATION</scope>
</reference>
<reference evidence="1 2" key="1">
    <citation type="journal article" date="2001" name="Nature">
        <title>Initial sequencing and analysis of the human genome.</title>
        <authorList>
            <consortium name="International Human Genome Sequencing Consortium"/>
            <person name="Lander E.S."/>
            <person name="Linton L.M."/>
            <person name="Birren B."/>
            <person name="Nusbaum C."/>
            <person name="Zody M.C."/>
            <person name="Baldwin J."/>
            <person name="Devon K."/>
            <person name="Dewar K."/>
            <person name="Doyle M."/>
            <person name="FitzHugh W."/>
            <person name="Funke R."/>
            <person name="Gage D."/>
            <person name="Harris K."/>
            <person name="Heaford A."/>
            <person name="Howland J."/>
            <person name="Kann L."/>
            <person name="Lehoczky J."/>
            <person name="LeVine R."/>
            <person name="McEwan P."/>
            <person name="McKernan K."/>
            <person name="Meldrim J."/>
            <person name="Mesirov J.P."/>
            <person name="Miranda C."/>
            <person name="Morris W."/>
            <person name="Naylor J."/>
            <person name="Raymond C."/>
            <person name="Rosetti M."/>
            <person name="Santos R."/>
            <person name="Sheridan A."/>
            <person name="Sougnez C."/>
            <person name="Stange-Thomann N."/>
            <person name="Stojanovic N."/>
            <person name="Subramanian A."/>
            <person name="Wyman D."/>
            <person name="Rogers J."/>
            <person name="Sulston J."/>
            <person name="Ainscough R."/>
            <person name="Beck S."/>
            <person name="Bentley D."/>
            <person name="Burton J."/>
            <person name="Clee C."/>
            <person name="Carter N."/>
            <person name="Coulson A."/>
            <person name="Deadman R."/>
            <person name="Deloukas P."/>
            <person name="Dunham A."/>
            <person name="Dunham I."/>
            <person name="Durbin R."/>
            <person name="French L."/>
            <person name="Grafham D."/>
            <person name="Gregory S."/>
            <person name="Hubbard T."/>
            <person name="Humphray S."/>
            <person name="Hunt A."/>
            <person name="Jones M."/>
            <person name="Lloyd C."/>
            <person name="McMurray A."/>
            <person name="Matthews L."/>
            <person name="Mercer S."/>
            <person name="Milne S."/>
            <person name="Mullikin J.C."/>
            <person name="Mungall A."/>
            <person name="Plumb R."/>
            <person name="Ross M."/>
            <person name="Shownkeen R."/>
            <person name="Sims S."/>
            <person name="Waterston R.H."/>
            <person name="Wilson R.K."/>
            <person name="Hillier L.W."/>
            <person name="McPherson J.D."/>
            <person name="Marra M.A."/>
            <person name="Mardis E.R."/>
            <person name="Fulton L.A."/>
            <person name="Chinwalla A.T."/>
            <person name="Pepin K.H."/>
            <person name="Gish W.R."/>
            <person name="Chissoe S.L."/>
            <person name="Wendl M.C."/>
            <person name="Delehaunty K.D."/>
            <person name="Miner T.L."/>
            <person name="Delehaunty A."/>
            <person name="Kramer J.B."/>
            <person name="Cook L.L."/>
            <person name="Fulton R.S."/>
            <person name="Johnson D.L."/>
            <person name="Minx P.J."/>
            <person name="Clifton S.W."/>
            <person name="Hawkins T."/>
            <person name="Branscomb E."/>
            <person name="Predki P."/>
            <person name="Richardson P."/>
            <person name="Wenning S."/>
            <person name="Slezak T."/>
            <person name="Doggett N."/>
            <person name="Cheng J.F."/>
            <person name="Olsen A."/>
            <person name="Lucas S."/>
            <person name="Elkin C."/>
            <person name="Uberbacher E."/>
            <person name="Frazier M."/>
            <person name="Gibbs R.A."/>
            <person name="Muzny D.M."/>
            <person name="Scherer S.E."/>
            <person name="Bouck J.B."/>
            <person name="Sodergren E.J."/>
            <person name="Worley K.C."/>
            <person name="Rives C.M."/>
            <person name="Gorrell J.H."/>
            <person name="Metzker M.L."/>
            <person name="Naylor S.L."/>
            <person name="Kucherlapati R.S."/>
            <person name="Nelson D.L."/>
            <person name="Weinstock G.M."/>
            <person name="Sakaki Y."/>
            <person name="Fujiyama A."/>
            <person name="Hattori M."/>
            <person name="Yada T."/>
            <person name="Toyoda A."/>
            <person name="Itoh T."/>
            <person name="Kawagoe C."/>
            <person name="Watanabe H."/>
            <person name="Totoki Y."/>
            <person name="Taylor T."/>
            <person name="Weissenbach J."/>
            <person name="Heilig R."/>
            <person name="Saurin W."/>
            <person name="Artiguenave F."/>
            <person name="Brottier P."/>
            <person name="Bruls T."/>
            <person name="Pelletier E."/>
            <person name="Robert C."/>
            <person name="Wincker P."/>
            <person name="Smith D.R."/>
            <person name="Doucette-Stamm L."/>
            <person name="Rubenfield M."/>
            <person name="Weinstock K."/>
            <person name="Lee H.M."/>
            <person name="Dubois J."/>
            <person name="Rosenthal A."/>
            <person name="Platzer M."/>
            <person name="Nyakatura G."/>
            <person name="Taudien S."/>
            <person name="Rump A."/>
            <person name="Yang H."/>
            <person name="Yu J."/>
            <person name="Wang J."/>
            <person name="Huang G."/>
            <person name="Gu J."/>
            <person name="Hood L."/>
            <person name="Rowen L."/>
            <person name="Madan A."/>
            <person name="Qin S."/>
            <person name="Davis R.W."/>
            <person name="Federspiel N.A."/>
            <person name="Abola A.P."/>
            <person name="Proctor M.J."/>
            <person name="Myers R.M."/>
            <person name="Schmutz J."/>
            <person name="Dickson M."/>
            <person name="Grimwood J."/>
            <person name="Cox D.R."/>
            <person name="Olson M.V."/>
            <person name="Kaul R."/>
            <person name="Raymond C."/>
            <person name="Shimizu N."/>
            <person name="Kawasaki K."/>
            <person name="Minoshima S."/>
            <person name="Evans G.A."/>
            <person name="Athanasiou M."/>
            <person name="Schultz R."/>
            <person name="Roe B.A."/>
            <person name="Chen F."/>
            <person name="Pan H."/>
            <person name="Ramser J."/>
            <person name="Lehrach H."/>
            <person name="Reinhardt R."/>
            <person name="McCombie W.R."/>
            <person name="de la Bastide M."/>
            <person name="Dedhia N."/>
            <person name="Blocker H."/>
            <person name="Hornischer K."/>
            <person name="Nordsiek G."/>
            <person name="Agarwala R."/>
            <person name="Aravind L."/>
            <person name="Bailey J.A."/>
            <person name="Bateman A."/>
            <person name="Batzoglou S."/>
            <person name="Birney E."/>
            <person name="Bork P."/>
            <person name="Brown D.G."/>
            <person name="Burge C.B."/>
            <person name="Cerutti L."/>
            <person name="Chen H.C."/>
            <person name="Church D."/>
            <person name="Clamp M."/>
            <person name="Copley R.R."/>
            <person name="Doerks T."/>
            <person name="Eddy S.R."/>
            <person name="Eichler E.E."/>
            <person name="Furey T.S."/>
            <person name="Galagan J."/>
            <person name="Gilbert J.G."/>
            <person name="Harmon C."/>
            <person name="Hayashizaki Y."/>
            <person name="Haussler D."/>
            <person name="Hermjakob H."/>
            <person name="Hokamp K."/>
            <person name="Jang W."/>
            <person name="Johnson L.S."/>
            <person name="Jones T.A."/>
            <person name="Kasif S."/>
            <person name="Kaspryzk A."/>
            <person name="Kennedy S."/>
            <person name="Kent W.J."/>
            <person name="Kitts P."/>
            <person name="Koonin E.V."/>
            <person name="Korf I."/>
            <person name="Kulp D."/>
            <person name="Lancet D."/>
            <person name="Lowe T.M."/>
            <person name="McLysaght A."/>
            <person name="Mikkelsen T."/>
            <person name="Moran J.V."/>
            <person name="Mulder N."/>
            <person name="Pollara V.J."/>
            <person name="Ponting C.P."/>
            <person name="Schuler G."/>
            <person name="Schultz J."/>
            <person name="Slater G."/>
            <person name="Smit A.F."/>
            <person name="Stupka E."/>
            <person name="Szustakowski J."/>
            <person name="Thierry-Mieg D."/>
            <person name="Thierry-Mieg J."/>
            <person name="Wagner L."/>
            <person name="Wallis J."/>
            <person name="Wheeler R."/>
            <person name="Williams A."/>
            <person name="Wolf Y.I."/>
            <person name="Wolfe K.H."/>
            <person name="Yang S.P."/>
            <person name="Yeh R.F."/>
            <person name="Collins F."/>
            <person name="Guyer M.S."/>
            <person name="Peterson J."/>
            <person name="Felsenfeld A."/>
            <person name="Wetterstrand K.A."/>
            <person name="Patrinos A."/>
            <person name="Morgan M.J."/>
            <person name="de Jong P."/>
            <person name="Catanese J.J."/>
            <person name="Osoegawa K."/>
            <person name="Shizuya H."/>
            <person name="Choi S."/>
            <person name="Chen Y.J."/>
        </authorList>
    </citation>
    <scope>NUCLEOTIDE SEQUENCE [LARGE SCALE GENOMIC DNA]</scope>
</reference>
<dbReference type="OrthoDB" id="7458135at2759"/>
<reference evidence="1 2" key="2">
    <citation type="journal article" date="2004" name="Nature">
        <title>Finishing the euchromatic sequence of the human genome.</title>
        <authorList>
            <consortium name="International Human Genome Sequencing Consortium"/>
        </authorList>
    </citation>
    <scope>NUCLEOTIDE SEQUENCE [LARGE SCALE GENOMIC DNA]</scope>
</reference>
<dbReference type="ExpressionAtlas" id="A0A0G2JLG9">
    <property type="expression patterns" value="baseline and differential"/>
</dbReference>
<dbReference type="Antibodypedia" id="30234">
    <property type="antibodies" value="242 antibodies from 32 providers"/>
</dbReference>
<gene>
    <name evidence="1" type="primary">NFE2L1</name>
</gene>
<keyword evidence="2" id="KW-1185">Reference proteome</keyword>
<feature type="non-terminal residue" evidence="1">
    <location>
        <position position="9"/>
    </location>
</feature>
<reference evidence="1 2" key="3">
    <citation type="journal article" date="2006" name="Nature">
        <title>DNA sequence of human chromosome 17 and analysis of rearrangement in the human lineage.</title>
        <authorList>
            <person name="Zody M.C."/>
            <person name="Garber M."/>
            <person name="Adams D.J."/>
            <person name="Sharpe T."/>
            <person name="Harrow J."/>
            <person name="Lupski J.R."/>
            <person name="Nicholson C."/>
            <person name="Searle S.M."/>
            <person name="Wilming L."/>
            <person name="Young S.K."/>
            <person name="Abouelleil A."/>
            <person name="Allen N.R."/>
            <person name="Bi W."/>
            <person name="Bloom T."/>
            <person name="Borowsky M.L."/>
            <person name="Bugalter B.E."/>
            <person name="Butler J."/>
            <person name="Chang J.L."/>
            <person name="Chen C.K."/>
            <person name="Cook A."/>
            <person name="Corum B."/>
            <person name="Cuomo C.A."/>
            <person name="de Jong P.J."/>
            <person name="DeCaprio D."/>
            <person name="Dewar K."/>
            <person name="FitzGerald M."/>
            <person name="Gilbert J."/>
            <person name="Gibson R."/>
            <person name="Gnerre S."/>
            <person name="Goldstein S."/>
            <person name="Grafham D.V."/>
            <person name="Grocock R."/>
            <person name="Hafez N."/>
            <person name="Hagopian D.S."/>
            <person name="Hart E."/>
            <person name="Norman C.H."/>
            <person name="Humphray S."/>
            <person name="Jaffe D.B."/>
            <person name="Jones M."/>
            <person name="Kamal M."/>
            <person name="Khodiyar V.K."/>
            <person name="LaButti K."/>
            <person name="Laird G."/>
            <person name="Lehoczky J."/>
            <person name="Liu X."/>
            <person name="Lokyitsang T."/>
            <person name="Loveland J."/>
            <person name="Lui A."/>
            <person name="Macdonald P."/>
            <person name="Major J.E."/>
            <person name="Matthews L."/>
            <person name="Mauceli E."/>
            <person name="McCarroll S.A."/>
            <person name="Mihalev A.H."/>
            <person name="Mudge J."/>
            <person name="Nguyen C."/>
            <person name="Nicol R."/>
            <person name="O'Leary S.B."/>
            <person name="Osoegawa K."/>
            <person name="Schwartz D.C."/>
            <person name="Shaw-Smith C."/>
            <person name="Stankiewicz P."/>
            <person name="Steward C."/>
            <person name="Swarbreck D."/>
            <person name="Venkataraman V."/>
            <person name="Whittaker C.A."/>
            <person name="Yang X."/>
            <person name="Zimmer A.R."/>
            <person name="Bradley A."/>
            <person name="Hubbard T."/>
            <person name="Birren B.W."/>
            <person name="Rogers J."/>
            <person name="Lander E.S."/>
            <person name="Nusbaum C."/>
        </authorList>
    </citation>
    <scope>NUCLEOTIDE SEQUENCE [LARGE SCALE GENOMIC DNA]</scope>
</reference>
<proteinExistence type="predicted"/>
<name>A0A0G2JLG9_HUMAN</name>
<dbReference type="Ensembl" id="ENST00000579889.1">
    <property type="protein sequence ID" value="ENSP00000462003.1"/>
    <property type="gene ID" value="ENSG00000082641.17"/>
</dbReference>
<dbReference type="EMBL" id="AC004477">
    <property type="status" value="NOT_ANNOTATED_CDS"/>
    <property type="molecule type" value="Genomic_DNA"/>
</dbReference>
<evidence type="ECO:0000313" key="2">
    <source>
        <dbReference type="Proteomes" id="UP000005640"/>
    </source>
</evidence>
<dbReference type="Ensembl" id="ENST00000579889.1">
    <property type="protein sequence ID" value="ENSP00000462003.1"/>
    <property type="gene ID" value="ENSG00000082641.16"/>
</dbReference>
<dbReference type="Proteomes" id="UP000005640">
    <property type="component" value="Chromosome 17"/>
</dbReference>
<reference evidence="1" key="5">
    <citation type="submission" date="2025-09" db="UniProtKB">
        <authorList>
            <consortium name="Ensembl"/>
        </authorList>
    </citation>
    <scope>IDENTIFICATION</scope>
</reference>
<dbReference type="Bgee" id="ENSG00000082641">
    <property type="expression patterns" value="Expressed in gluteal muscle and 214 other cell types or tissues"/>
</dbReference>
<dbReference type="VEuPathDB" id="HostDB:ENSG00000082641"/>
<dbReference type="GeneTree" id="ENSGT00950000182892"/>
<evidence type="ECO:0000313" key="1">
    <source>
        <dbReference type="Ensembl" id="ENSP00000462003.1"/>
    </source>
</evidence>
<organism evidence="1 2">
    <name type="scientific">Homo sapiens</name>
    <name type="common">Human</name>
    <dbReference type="NCBI Taxonomy" id="9606"/>
    <lineage>
        <taxon>Eukaryota</taxon>
        <taxon>Metazoa</taxon>
        <taxon>Chordata</taxon>
        <taxon>Craniata</taxon>
        <taxon>Vertebrata</taxon>
        <taxon>Euteleostomi</taxon>
        <taxon>Mammalia</taxon>
        <taxon>Eutheria</taxon>
        <taxon>Euarchontoglires</taxon>
        <taxon>Primates</taxon>
        <taxon>Haplorrhini</taxon>
        <taxon>Catarrhini</taxon>
        <taxon>Hominidae</taxon>
        <taxon>Homo</taxon>
    </lineage>
</organism>
<dbReference type="OpenTargets" id="ENSG00000082641"/>